<dbReference type="PANTHER" id="PTHR43798">
    <property type="entry name" value="MONOACYLGLYCEROL LIPASE"/>
    <property type="match status" value="1"/>
</dbReference>
<dbReference type="PRINTS" id="PR00412">
    <property type="entry name" value="EPOXHYDRLASE"/>
</dbReference>
<dbReference type="Proteomes" id="UP000032946">
    <property type="component" value="Chromosome"/>
</dbReference>
<dbReference type="InterPro" id="IPR050266">
    <property type="entry name" value="AB_hydrolase_sf"/>
</dbReference>
<evidence type="ECO:0000313" key="4">
    <source>
        <dbReference type="Proteomes" id="UP000032946"/>
    </source>
</evidence>
<dbReference type="Pfam" id="PF12697">
    <property type="entry name" value="Abhydrolase_6"/>
    <property type="match status" value="1"/>
</dbReference>
<keyword evidence="4" id="KW-1185">Reference proteome</keyword>
<reference evidence="3 4" key="1">
    <citation type="submission" date="2014-02" db="EMBL/GenBank/DDBJ databases">
        <authorList>
            <person name="Genoscope - CEA"/>
        </authorList>
    </citation>
    <scope>NUCLEOTIDE SEQUENCE [LARGE SCALE GENOMIC DNA]</scope>
    <source>
        <strain evidence="3 4">PCC 8005</strain>
    </source>
</reference>
<dbReference type="AlphaFoldDB" id="A0A9P1KJ39"/>
<dbReference type="InterPro" id="IPR029058">
    <property type="entry name" value="AB_hydrolase_fold"/>
</dbReference>
<accession>A0A9P1KJ39</accession>
<dbReference type="EC" id="3.3.-.-" evidence="3"/>
<name>A0A9P1KJ39_9CYAN</name>
<feature type="domain" description="AB hydrolase-1" evidence="2">
    <location>
        <begin position="28"/>
        <end position="275"/>
    </location>
</feature>
<evidence type="ECO:0000313" key="3">
    <source>
        <dbReference type="EMBL" id="CDM97294.1"/>
    </source>
</evidence>
<dbReference type="InterPro" id="IPR000639">
    <property type="entry name" value="Epox_hydrolase-like"/>
</dbReference>
<dbReference type="PANTHER" id="PTHR43798:SF31">
    <property type="entry name" value="AB HYDROLASE SUPERFAMILY PROTEIN YCLE"/>
    <property type="match status" value="1"/>
</dbReference>
<sequence length="295" mass="33183">MLSMATIKIHSVGHAYDLTEPIDGSNVVVFIHGWLLSRRYWQPVIDRLKPQYQCLCYDLRGFGDSQLASRHPYSCDYAPASYAQDLGILLEELNISKAWLVGHSLGGTIALLAAQQLSDRIAGVVCVNAGGGIYLKEEFERFRVTGEQIVKFRPRWLCCLPLIDLLFTRAQVASPVSREWGRQRLIDFVMADPEAALGALLDSTTETEVHRLPQVVAQLQQPVYFLAGMCDQIMEPQYVRHLASFHHLFRSGYQNVIELANCGHLAMIEQPEQVVGHLRDILAQHGSTQVQPHNH</sequence>
<gene>
    <name evidence="3" type="ORF">ARTHRO_50264</name>
</gene>
<dbReference type="GO" id="GO:0016020">
    <property type="term" value="C:membrane"/>
    <property type="evidence" value="ECO:0007669"/>
    <property type="project" value="TreeGrafter"/>
</dbReference>
<dbReference type="GO" id="GO:0016787">
    <property type="term" value="F:hydrolase activity"/>
    <property type="evidence" value="ECO:0007669"/>
    <property type="project" value="UniProtKB-KW"/>
</dbReference>
<organism evidence="3 4">
    <name type="scientific">Limnospira indica PCC 8005</name>
    <dbReference type="NCBI Taxonomy" id="376219"/>
    <lineage>
        <taxon>Bacteria</taxon>
        <taxon>Bacillati</taxon>
        <taxon>Cyanobacteriota</taxon>
        <taxon>Cyanophyceae</taxon>
        <taxon>Oscillatoriophycideae</taxon>
        <taxon>Oscillatoriales</taxon>
        <taxon>Sirenicapillariaceae</taxon>
        <taxon>Limnospira</taxon>
    </lineage>
</organism>
<keyword evidence="1 3" id="KW-0378">Hydrolase</keyword>
<dbReference type="InterPro" id="IPR000073">
    <property type="entry name" value="AB_hydrolase_1"/>
</dbReference>
<dbReference type="RefSeq" id="WP_006623757.1">
    <property type="nucleotide sequence ID" value="NZ_FO818640.1"/>
</dbReference>
<dbReference type="SUPFAM" id="SSF53474">
    <property type="entry name" value="alpha/beta-Hydrolases"/>
    <property type="match status" value="1"/>
</dbReference>
<proteinExistence type="predicted"/>
<evidence type="ECO:0000256" key="1">
    <source>
        <dbReference type="ARBA" id="ARBA00022801"/>
    </source>
</evidence>
<dbReference type="EMBL" id="FO818640">
    <property type="protein sequence ID" value="CDM97294.1"/>
    <property type="molecule type" value="Genomic_DNA"/>
</dbReference>
<dbReference type="Gene3D" id="3.40.50.1820">
    <property type="entry name" value="alpha/beta hydrolase"/>
    <property type="match status" value="1"/>
</dbReference>
<evidence type="ECO:0000259" key="2">
    <source>
        <dbReference type="Pfam" id="PF12697"/>
    </source>
</evidence>
<protein>
    <submittedName>
        <fullName evidence="3">Epoxide hydrolase</fullName>
        <ecNumber evidence="3">3.3.-.-</ecNumber>
    </submittedName>
</protein>